<protein>
    <submittedName>
        <fullName evidence="3">Iron(III) transport system substrate-binding protein</fullName>
    </submittedName>
</protein>
<accession>A0A1G9XI16</accession>
<dbReference type="PANTHER" id="PTHR30006">
    <property type="entry name" value="THIAMINE-BINDING PERIPLASMIC PROTEIN-RELATED"/>
    <property type="match status" value="1"/>
</dbReference>
<dbReference type="SUPFAM" id="SSF53850">
    <property type="entry name" value="Periplasmic binding protein-like II"/>
    <property type="match status" value="1"/>
</dbReference>
<dbReference type="Proteomes" id="UP000199309">
    <property type="component" value="Unassembled WGS sequence"/>
</dbReference>
<dbReference type="InterPro" id="IPR026045">
    <property type="entry name" value="Ferric-bd"/>
</dbReference>
<dbReference type="STRING" id="349095.SAMN05660299_01823"/>
<dbReference type="GO" id="GO:0046872">
    <property type="term" value="F:metal ion binding"/>
    <property type="evidence" value="ECO:0007669"/>
    <property type="project" value="UniProtKB-KW"/>
</dbReference>
<gene>
    <name evidence="3" type="ORF">SAMN05660299_01823</name>
</gene>
<keyword evidence="2" id="KW-0408">Iron</keyword>
<keyword evidence="4" id="KW-1185">Reference proteome</keyword>
<evidence type="ECO:0000313" key="3">
    <source>
        <dbReference type="EMBL" id="SDM95933.1"/>
    </source>
</evidence>
<dbReference type="AlphaFoldDB" id="A0A1G9XI16"/>
<dbReference type="Pfam" id="PF13343">
    <property type="entry name" value="SBP_bac_6"/>
    <property type="match status" value="1"/>
</dbReference>
<evidence type="ECO:0000256" key="2">
    <source>
        <dbReference type="PIRSR" id="PIRSR002825-1"/>
    </source>
</evidence>
<dbReference type="EMBL" id="FNHQ01000018">
    <property type="protein sequence ID" value="SDM95933.1"/>
    <property type="molecule type" value="Genomic_DNA"/>
</dbReference>
<evidence type="ECO:0000256" key="1">
    <source>
        <dbReference type="ARBA" id="ARBA00022729"/>
    </source>
</evidence>
<organism evidence="3 4">
    <name type="scientific">Megasphaera paucivorans</name>
    <dbReference type="NCBI Taxonomy" id="349095"/>
    <lineage>
        <taxon>Bacteria</taxon>
        <taxon>Bacillati</taxon>
        <taxon>Bacillota</taxon>
        <taxon>Negativicutes</taxon>
        <taxon>Veillonellales</taxon>
        <taxon>Veillonellaceae</taxon>
        <taxon>Megasphaera</taxon>
    </lineage>
</organism>
<dbReference type="PIRSF" id="PIRSF002825">
    <property type="entry name" value="CfbpA"/>
    <property type="match status" value="1"/>
</dbReference>
<dbReference type="CDD" id="cd13547">
    <property type="entry name" value="PBP2_Fbp_like_2"/>
    <property type="match status" value="1"/>
</dbReference>
<sequence length="332" mass="36257">MIVLLTCCVTATILLTACGSDETNNSSAAKGEVNLYTSQPEADAQKLIASFNKKYPDIRIKVFRSGTEEIVSKIMAEKKMGKVQADVVLVSDAAIFEQLKKRDIMDAYESPEAKNIPAELVDKDHTYVGTKVMATGIIYNTNIIKQPPVSFKDLLAPAYKNQEIIPSPLYSGAAAYNLSILTRTSGLGWDFYQGLKDNNVMVDKGNGNVLNAVSEGTKGIGLIVDYMAIRAKAKGAPVDFIYPSEGVPVITEPIGVVKNSTNENLAKIFEDFVLSEEGQKITADIGYTPIRKGIQVPEGFKSIDEMKILAGNITEIVKNRDVDKQKFTVLFQ</sequence>
<evidence type="ECO:0000313" key="4">
    <source>
        <dbReference type="Proteomes" id="UP000199309"/>
    </source>
</evidence>
<keyword evidence="1" id="KW-0732">Signal</keyword>
<keyword evidence="2" id="KW-0479">Metal-binding</keyword>
<feature type="binding site" evidence="2">
    <location>
        <position position="226"/>
    </location>
    <ligand>
        <name>Fe cation</name>
        <dbReference type="ChEBI" id="CHEBI:24875"/>
    </ligand>
</feature>
<name>A0A1G9XI16_9FIRM</name>
<proteinExistence type="predicted"/>
<dbReference type="Gene3D" id="3.40.190.10">
    <property type="entry name" value="Periplasmic binding protein-like II"/>
    <property type="match status" value="2"/>
</dbReference>
<reference evidence="3 4" key="1">
    <citation type="submission" date="2016-10" db="EMBL/GenBank/DDBJ databases">
        <authorList>
            <person name="de Groot N.N."/>
        </authorList>
    </citation>
    <scope>NUCLEOTIDE SEQUENCE [LARGE SCALE GENOMIC DNA]</scope>
    <source>
        <strain evidence="3 4">DSM 16981</strain>
    </source>
</reference>